<dbReference type="FunCoup" id="A0A078A251">
    <property type="interactions" value="2"/>
</dbReference>
<protein>
    <submittedName>
        <fullName evidence="1">Uncharacterized protein</fullName>
    </submittedName>
</protein>
<name>A0A078A251_STYLE</name>
<sequence length="354" mass="42066">MSFQNQTSTSRKQAITTHTDLKLKIKDKFTYEQTIDFMDKIVNSMKKKRHYRLKKFQPVYVNLPLIKNTYEVGLGGKNEQQSIIKKENIKSKRSRNISELKSETIKLKEIARINNSENITDDNTQTNFRADQQWQQPSNISRNQQGMMNHYHSQLNKTVSLEQNNSQFYLNQMKQEHKVNEKVTRRFLRQVTDEHQNSDEFQTPIIGITLFIESEQFNEQNSNQQRELKKVRIKSNTNRFKNSNLDYNQRSKSFDKGKEIGKQQKSKQNELIYAVDKFQPSEDLILFQSNPKQIKETTRTSLELIKIQKEEIKYIAQQNSFKFNEIVKPFTEERKRVEIIYGSIKQLKAQENSY</sequence>
<evidence type="ECO:0000313" key="1">
    <source>
        <dbReference type="EMBL" id="CDW75902.1"/>
    </source>
</evidence>
<gene>
    <name evidence="1" type="primary">Contig10954.g555</name>
    <name evidence="1" type="ORF">STYLEM_4898</name>
</gene>
<proteinExistence type="predicted"/>
<organism evidence="1 2">
    <name type="scientific">Stylonychia lemnae</name>
    <name type="common">Ciliate</name>
    <dbReference type="NCBI Taxonomy" id="5949"/>
    <lineage>
        <taxon>Eukaryota</taxon>
        <taxon>Sar</taxon>
        <taxon>Alveolata</taxon>
        <taxon>Ciliophora</taxon>
        <taxon>Intramacronucleata</taxon>
        <taxon>Spirotrichea</taxon>
        <taxon>Stichotrichia</taxon>
        <taxon>Sporadotrichida</taxon>
        <taxon>Oxytrichidae</taxon>
        <taxon>Stylonychinae</taxon>
        <taxon>Stylonychia</taxon>
    </lineage>
</organism>
<dbReference type="EMBL" id="CCKQ01004741">
    <property type="protein sequence ID" value="CDW75902.1"/>
    <property type="molecule type" value="Genomic_DNA"/>
</dbReference>
<dbReference type="Proteomes" id="UP000039865">
    <property type="component" value="Unassembled WGS sequence"/>
</dbReference>
<evidence type="ECO:0000313" key="2">
    <source>
        <dbReference type="Proteomes" id="UP000039865"/>
    </source>
</evidence>
<accession>A0A078A251</accession>
<dbReference type="AlphaFoldDB" id="A0A078A251"/>
<keyword evidence="2" id="KW-1185">Reference proteome</keyword>
<reference evidence="1 2" key="1">
    <citation type="submission" date="2014-06" db="EMBL/GenBank/DDBJ databases">
        <authorList>
            <person name="Swart Estienne"/>
        </authorList>
    </citation>
    <scope>NUCLEOTIDE SEQUENCE [LARGE SCALE GENOMIC DNA]</scope>
    <source>
        <strain evidence="1 2">130c</strain>
    </source>
</reference>
<dbReference type="InParanoid" id="A0A078A251"/>